<feature type="modified residue" description="FMN phosphoryl threonine" evidence="16">
    <location>
        <position position="224"/>
    </location>
</feature>
<gene>
    <name evidence="16" type="primary">nqrC</name>
    <name evidence="19" type="ORF">RZ57_01485</name>
</gene>
<keyword evidence="15 16" id="KW-0739">Sodium transport</keyword>
<evidence type="ECO:0000256" key="6">
    <source>
        <dbReference type="ARBA" id="ARBA00022643"/>
    </source>
</evidence>
<keyword evidence="5 16" id="KW-0285">Flavoprotein</keyword>
<dbReference type="GO" id="GO:0016655">
    <property type="term" value="F:oxidoreductase activity, acting on NAD(P)H, quinone or similar compound as acceptor"/>
    <property type="evidence" value="ECO:0007669"/>
    <property type="project" value="UniProtKB-UniRule"/>
</dbReference>
<evidence type="ECO:0000256" key="12">
    <source>
        <dbReference type="ARBA" id="ARBA00023065"/>
    </source>
</evidence>
<keyword evidence="3" id="KW-0997">Cell inner membrane</keyword>
<keyword evidence="2 16" id="KW-1003">Cell membrane</keyword>
<evidence type="ECO:0000256" key="11">
    <source>
        <dbReference type="ARBA" id="ARBA00023053"/>
    </source>
</evidence>
<keyword evidence="4 16" id="KW-0597">Phosphoprotein</keyword>
<dbReference type="RefSeq" id="WP_010944404.1">
    <property type="nucleotide sequence ID" value="NZ_CP011218.1"/>
</dbReference>
<proteinExistence type="inferred from homology"/>
<evidence type="ECO:0000256" key="8">
    <source>
        <dbReference type="ARBA" id="ARBA00022967"/>
    </source>
</evidence>
<protein>
    <recommendedName>
        <fullName evidence="16 17">Na(+)-translocating NADH-quinone reductase subunit C</fullName>
        <shortName evidence="16 17">Na(+)-NQR subunit C</shortName>
        <shortName evidence="16 17">Na(+)-translocating NQR subunit C</shortName>
        <ecNumber evidence="16 17">7.2.1.1</ecNumber>
    </recommendedName>
    <alternativeName>
        <fullName evidence="16 17">NQR complex subunit C</fullName>
    </alternativeName>
    <alternativeName>
        <fullName evidence="16 17">NQR-1 subunit C</fullName>
    </alternativeName>
</protein>
<name>A0AAC8UBH0_HAEDC</name>
<dbReference type="OMA" id="EVDNPRW"/>
<keyword evidence="8 16" id="KW-1278">Translocase</keyword>
<dbReference type="NCBIfam" id="NF003749">
    <property type="entry name" value="PRK05346.1-5"/>
    <property type="match status" value="1"/>
</dbReference>
<dbReference type="EMBL" id="CP011219">
    <property type="protein sequence ID" value="AKO31908.1"/>
    <property type="molecule type" value="Genomic_DNA"/>
</dbReference>
<dbReference type="HAMAP" id="MF_00427">
    <property type="entry name" value="NqrC"/>
    <property type="match status" value="1"/>
</dbReference>
<keyword evidence="14 16" id="KW-0472">Membrane</keyword>
<reference evidence="19 20" key="1">
    <citation type="journal article" date="2015" name="PLoS Negl. Trop. Dis.">
        <title>Haemophilus ducreyi Cutaneous Ulcer Strains Are Nearly Identical to Class I Genital Ulcer Strains.</title>
        <authorList>
            <person name="Gangaiah D."/>
            <person name="Webb K.M."/>
            <person name="Humphreys T.L."/>
            <person name="Fortney K.R."/>
            <person name="Toh E."/>
            <person name="Tai A."/>
            <person name="Katz S.S."/>
            <person name="Pillay A."/>
            <person name="Chen C.Y."/>
            <person name="Roberts S.A."/>
            <person name="Munson R.S.Jr."/>
            <person name="Spinola S.M."/>
        </authorList>
    </citation>
    <scope>NUCLEOTIDE SEQUENCE [LARGE SCALE GENOMIC DNA]</scope>
    <source>
        <strain evidence="20">CLU2</strain>
    </source>
</reference>
<dbReference type="InterPro" id="IPR007329">
    <property type="entry name" value="FMN-bd"/>
</dbReference>
<organism evidence="19 20">
    <name type="scientific">Haemophilus ducreyi</name>
    <dbReference type="NCBI Taxonomy" id="730"/>
    <lineage>
        <taxon>Bacteria</taxon>
        <taxon>Pseudomonadati</taxon>
        <taxon>Pseudomonadota</taxon>
        <taxon>Gammaproteobacteria</taxon>
        <taxon>Pasteurellales</taxon>
        <taxon>Pasteurellaceae</taxon>
        <taxon>Haemophilus</taxon>
    </lineage>
</organism>
<keyword evidence="13 16" id="KW-0830">Ubiquinone</keyword>
<dbReference type="PANTHER" id="PTHR37838:SF1">
    <property type="entry name" value="NA(+)-TRANSLOCATING NADH-QUINONE REDUCTASE SUBUNIT C"/>
    <property type="match status" value="1"/>
</dbReference>
<dbReference type="PIRSF" id="PIRSF009437">
    <property type="entry name" value="NQR-1_subunit_C"/>
    <property type="match status" value="1"/>
</dbReference>
<dbReference type="NCBIfam" id="TIGR01938">
    <property type="entry name" value="nqrC"/>
    <property type="match status" value="1"/>
</dbReference>
<evidence type="ECO:0000256" key="1">
    <source>
        <dbReference type="ARBA" id="ARBA00022448"/>
    </source>
</evidence>
<dbReference type="GO" id="GO:0010181">
    <property type="term" value="F:FMN binding"/>
    <property type="evidence" value="ECO:0007669"/>
    <property type="project" value="UniProtKB-UniRule"/>
</dbReference>
<dbReference type="Proteomes" id="UP000060132">
    <property type="component" value="Chromosome"/>
</dbReference>
<comment type="function">
    <text evidence="16">NQR complex catalyzes the reduction of ubiquinone-1 to ubiquinol by two successive reactions, coupled with the transport of Na(+) ions from the cytoplasm to the periplasm. NqrA to NqrE are probably involved in the second step, the conversion of ubisemiquinone to ubiquinol.</text>
</comment>
<evidence type="ECO:0000256" key="7">
    <source>
        <dbReference type="ARBA" id="ARBA00022692"/>
    </source>
</evidence>
<keyword evidence="12 16" id="KW-0406">Ion transport</keyword>
<keyword evidence="1 16" id="KW-0813">Transport</keyword>
<dbReference type="Pfam" id="PF04205">
    <property type="entry name" value="FMN_bind"/>
    <property type="match status" value="1"/>
</dbReference>
<evidence type="ECO:0000313" key="19">
    <source>
        <dbReference type="EMBL" id="AKO31908.1"/>
    </source>
</evidence>
<evidence type="ECO:0000256" key="17">
    <source>
        <dbReference type="PIRNR" id="PIRNR009437"/>
    </source>
</evidence>
<evidence type="ECO:0000256" key="5">
    <source>
        <dbReference type="ARBA" id="ARBA00022630"/>
    </source>
</evidence>
<sequence length="257" mass="27682">MAKFNKDSVSGTLTVVVLLSLICSLIVASAAVLLKPTQDIQKQLDKQKNILQAAGLMHENTNVQETYAKFIEPKIVDLATGDYVEDVANFDAKAFAKDPATSVAIKPEDDKANIRMRAKYAEVYLVKDEMGQTTQVVLPMYGNGLWSMMYGFVAVQPDANTVNGITYYEQGETAGLGGEIANPNWQKSFVGKKLFNANNEVALTIGKGASADKEHGVDGLSGATLTSKGVDNSFKYWFGTNGFGPYLAKFKATAGAN</sequence>
<comment type="subcellular location">
    <subcellularLocation>
        <location evidence="16">Cell membrane</location>
        <topology evidence="16">Single-pass membrane protein</topology>
    </subcellularLocation>
</comment>
<keyword evidence="10 16" id="KW-0520">NAD</keyword>
<comment type="subunit">
    <text evidence="16 17">Composed of six subunits; NqrA, NqrB, NqrC, NqrD, NqrE and NqrF.</text>
</comment>
<evidence type="ECO:0000256" key="15">
    <source>
        <dbReference type="ARBA" id="ARBA00023201"/>
    </source>
</evidence>
<keyword evidence="7 16" id="KW-0812">Transmembrane</keyword>
<dbReference type="AlphaFoldDB" id="A0AAC8UBH0"/>
<evidence type="ECO:0000256" key="14">
    <source>
        <dbReference type="ARBA" id="ARBA00023136"/>
    </source>
</evidence>
<keyword evidence="11 16" id="KW-0915">Sodium</keyword>
<feature type="domain" description="FMN-binding" evidence="18">
    <location>
        <begin position="144"/>
        <end position="241"/>
    </location>
</feature>
<evidence type="ECO:0000256" key="16">
    <source>
        <dbReference type="HAMAP-Rule" id="MF_00427"/>
    </source>
</evidence>
<dbReference type="GO" id="GO:0006814">
    <property type="term" value="P:sodium ion transport"/>
    <property type="evidence" value="ECO:0007669"/>
    <property type="project" value="UniProtKB-UniRule"/>
</dbReference>
<evidence type="ECO:0000256" key="10">
    <source>
        <dbReference type="ARBA" id="ARBA00023027"/>
    </source>
</evidence>
<accession>A0AAC8UBH0</accession>
<dbReference type="SMR" id="A0AAC8UBH0"/>
<evidence type="ECO:0000256" key="13">
    <source>
        <dbReference type="ARBA" id="ARBA00023075"/>
    </source>
</evidence>
<evidence type="ECO:0000256" key="9">
    <source>
        <dbReference type="ARBA" id="ARBA00022989"/>
    </source>
</evidence>
<evidence type="ECO:0000259" key="18">
    <source>
        <dbReference type="SMART" id="SM00900"/>
    </source>
</evidence>
<evidence type="ECO:0000256" key="3">
    <source>
        <dbReference type="ARBA" id="ARBA00022519"/>
    </source>
</evidence>
<dbReference type="EC" id="7.2.1.1" evidence="16 17"/>
<keyword evidence="6 16" id="KW-0288">FMN</keyword>
<comment type="caution">
    <text evidence="16">Lacks conserved residue(s) required for the propagation of feature annotation.</text>
</comment>
<evidence type="ECO:0000256" key="4">
    <source>
        <dbReference type="ARBA" id="ARBA00022553"/>
    </source>
</evidence>
<dbReference type="InterPro" id="IPR010204">
    <property type="entry name" value="NqrC"/>
</dbReference>
<dbReference type="SMART" id="SM00900">
    <property type="entry name" value="FMN_bind"/>
    <property type="match status" value="1"/>
</dbReference>
<keyword evidence="9 16" id="KW-1133">Transmembrane helix</keyword>
<evidence type="ECO:0000256" key="2">
    <source>
        <dbReference type="ARBA" id="ARBA00022475"/>
    </source>
</evidence>
<comment type="catalytic activity">
    <reaction evidence="16 17">
        <text>a ubiquinone + n Na(+)(in) + NADH + H(+) = a ubiquinol + n Na(+)(out) + NAD(+)</text>
        <dbReference type="Rhea" id="RHEA:47748"/>
        <dbReference type="Rhea" id="RHEA-COMP:9565"/>
        <dbReference type="Rhea" id="RHEA-COMP:9566"/>
        <dbReference type="ChEBI" id="CHEBI:15378"/>
        <dbReference type="ChEBI" id="CHEBI:16389"/>
        <dbReference type="ChEBI" id="CHEBI:17976"/>
        <dbReference type="ChEBI" id="CHEBI:29101"/>
        <dbReference type="ChEBI" id="CHEBI:57540"/>
        <dbReference type="ChEBI" id="CHEBI:57945"/>
        <dbReference type="EC" id="7.2.1.1"/>
    </reaction>
</comment>
<comment type="similarity">
    <text evidence="16 17">Belongs to the NqrC family.</text>
</comment>
<dbReference type="PANTHER" id="PTHR37838">
    <property type="entry name" value="NA(+)-TRANSLOCATING NADH-QUINONE REDUCTASE SUBUNIT C"/>
    <property type="match status" value="1"/>
</dbReference>
<comment type="cofactor">
    <cofactor evidence="16 17">
        <name>FMN</name>
        <dbReference type="ChEBI" id="CHEBI:58210"/>
    </cofactor>
</comment>
<evidence type="ECO:0000313" key="20">
    <source>
        <dbReference type="Proteomes" id="UP000060132"/>
    </source>
</evidence>
<dbReference type="NCBIfam" id="NF003746">
    <property type="entry name" value="PRK05346.1-1"/>
    <property type="match status" value="1"/>
</dbReference>
<dbReference type="GO" id="GO:0005886">
    <property type="term" value="C:plasma membrane"/>
    <property type="evidence" value="ECO:0007669"/>
    <property type="project" value="UniProtKB-SubCell"/>
</dbReference>